<gene>
    <name evidence="5" type="ORF">GSUB_04355</name>
</gene>
<dbReference type="AlphaFoldDB" id="A0A0B5FCP5"/>
<keyword evidence="6" id="KW-1185">Reference proteome</keyword>
<dbReference type="InterPro" id="IPR002052">
    <property type="entry name" value="DNA_methylase_N6_adenine_CS"/>
</dbReference>
<accession>A0A0B5FCP5</accession>
<keyword evidence="3" id="KW-0808">Transferase</keyword>
<dbReference type="KEGG" id="gsb:GSUB_04355"/>
<name>A0A0B5FCP5_9BACT</name>
<dbReference type="GO" id="GO:0003677">
    <property type="term" value="F:DNA binding"/>
    <property type="evidence" value="ECO:0007669"/>
    <property type="project" value="InterPro"/>
</dbReference>
<dbReference type="InterPro" id="IPR002941">
    <property type="entry name" value="DNA_methylase_N4/N6"/>
</dbReference>
<protein>
    <submittedName>
        <fullName evidence="5">DNA methylase</fullName>
    </submittedName>
</protein>
<comment type="similarity">
    <text evidence="1">Belongs to the N(4)/N(6)-methyltransferase family.</text>
</comment>
<dbReference type="GO" id="GO:0032259">
    <property type="term" value="P:methylation"/>
    <property type="evidence" value="ECO:0007669"/>
    <property type="project" value="UniProtKB-KW"/>
</dbReference>
<evidence type="ECO:0000256" key="2">
    <source>
        <dbReference type="ARBA" id="ARBA00022603"/>
    </source>
</evidence>
<reference evidence="5 6" key="1">
    <citation type="journal article" date="2015" name="Genome Announc.">
        <title>Genomes of Geoalkalibacter ferrihydriticus Z-0531T and Geoalkalibacter subterraneus Red1T, Two Haloalkaliphilic Metal-Reducing Deltaproteobacteria.</title>
        <authorList>
            <person name="Badalamenti J.P."/>
            <person name="Krajmalnik-Brown R."/>
            <person name="Torres C.I."/>
            <person name="Bond D.R."/>
        </authorList>
    </citation>
    <scope>NUCLEOTIDE SEQUENCE [LARGE SCALE GENOMIC DNA]</scope>
    <source>
        <strain evidence="5 6">Red1</strain>
    </source>
</reference>
<sequence>MKQESMFKSKYVPAKEGSGKLFEEDWVANVAPETCLGMTFENDEARRAHFTEELRKKLQDPEFRKIEGFPIGSDEDILNLSDPPYYTACPNPWIADFIAEWEAQKPEQPKDKHYHREPFAADVSEGKQDPIYNAHSYHTKVPYKAIMRYLLHYTQPGDIVFDGFAGTGMTGVAAQMCGDREVVMSLGYQVKSDGQILREEIDENGKNVWKPFSRIGVRHAILNDLSPAATFIASNYNTNIDIQRFQKEANRILAEVENECEWMYKTTHTDGKSTGVINYVVWSEVNLCSECGHEFVFYDVAHDKDTKKVRENFSCPHCSSELKKGRLDIVYESIFDVRLQQIVKRPKRVPVLVNYSVGKKRYEKLPDSNDIELSRKIEDLPLPEEVPSTEIPDMQMMRVGRMQGSGVTHTHHFFLSRPAYVLGLFWRKVNSLQRSNVKSLLQFWLDSHLVNLSIRNRYRPEVSFPYNPLTGVFYVPSMVSEPSVFPAYSNKLKRIVAALSNFRSNNYNPVQTASTSASILPPNSQDYIFTDPPFGENIYYSDLNFFVESWYRVFTNTKPEAIVDKVRQKALTDYQSLMRDCFLEYYRVLKPGRWITVEFSNSQASVWNTIQTTLQEVGFVIGNVAALDKKQRSFQSVTSPTAVKQDLVISAYKPNGGFEQRFEHEVQTEEGVWDFVRTHLSYLPTVKVQGNALQFIPERDPRILFDQMIAYFVRKGYPVPISSNEFQIGLAQRFIERDGMYFLPEQSAEHDRKKMSIGRIVQASLFVSDEASSIQWLRALLREKPQSYQDLYHQFIQETQRAWNKNESSLELSTLLEQNFLRYDGKGPVPEQIHAYLSTNWKELRNLPKDDPALVTKARDRWYVPDPNKAGDLEKLREKALLKEFEEYKEVKKKLKVFRLEAVRAGFKKAWQERDYSVIVAVADKIPNNVLEEDPKLLMWYDQAVTRMGGE</sequence>
<evidence type="ECO:0000256" key="1">
    <source>
        <dbReference type="ARBA" id="ARBA00006594"/>
    </source>
</evidence>
<dbReference type="HOGENOM" id="CLU_014300_0_0_7"/>
<evidence type="ECO:0000313" key="6">
    <source>
        <dbReference type="Proteomes" id="UP000035036"/>
    </source>
</evidence>
<keyword evidence="2 5" id="KW-0489">Methyltransferase</keyword>
<dbReference type="REBASE" id="101704">
    <property type="entry name" value="M.GsuRed1ORF4355P"/>
</dbReference>
<dbReference type="Gene3D" id="3.40.50.150">
    <property type="entry name" value="Vaccinia Virus protein VP39"/>
    <property type="match status" value="2"/>
</dbReference>
<dbReference type="SUPFAM" id="SSF53335">
    <property type="entry name" value="S-adenosyl-L-methionine-dependent methyltransferases"/>
    <property type="match status" value="2"/>
</dbReference>
<evidence type="ECO:0000256" key="3">
    <source>
        <dbReference type="ARBA" id="ARBA00022679"/>
    </source>
</evidence>
<organism evidence="5 6">
    <name type="scientific">Geoalkalibacter subterraneus</name>
    <dbReference type="NCBI Taxonomy" id="483547"/>
    <lineage>
        <taxon>Bacteria</taxon>
        <taxon>Pseudomonadati</taxon>
        <taxon>Thermodesulfobacteriota</taxon>
        <taxon>Desulfuromonadia</taxon>
        <taxon>Desulfuromonadales</taxon>
        <taxon>Geoalkalibacteraceae</taxon>
        <taxon>Geoalkalibacter</taxon>
    </lineage>
</organism>
<evidence type="ECO:0000313" key="5">
    <source>
        <dbReference type="EMBL" id="AJF05947.1"/>
    </source>
</evidence>
<dbReference type="RefSeq" id="WP_040199364.1">
    <property type="nucleotide sequence ID" value="NZ_CP010311.1"/>
</dbReference>
<feature type="domain" description="DNA methylase N-4/N-6" evidence="4">
    <location>
        <begin position="93"/>
        <end position="180"/>
    </location>
</feature>
<proteinExistence type="inferred from homology"/>
<evidence type="ECO:0000259" key="4">
    <source>
        <dbReference type="Pfam" id="PF01555"/>
    </source>
</evidence>
<dbReference type="EMBL" id="CP010311">
    <property type="protein sequence ID" value="AJF05947.1"/>
    <property type="molecule type" value="Genomic_DNA"/>
</dbReference>
<dbReference type="STRING" id="483547.GSUB_04355"/>
<dbReference type="Pfam" id="PF01555">
    <property type="entry name" value="N6_N4_Mtase"/>
    <property type="match status" value="1"/>
</dbReference>
<dbReference type="PROSITE" id="PS00092">
    <property type="entry name" value="N6_MTASE"/>
    <property type="match status" value="1"/>
</dbReference>
<dbReference type="OrthoDB" id="3197274at2"/>
<dbReference type="GO" id="GO:0008170">
    <property type="term" value="F:N-methyltransferase activity"/>
    <property type="evidence" value="ECO:0007669"/>
    <property type="project" value="InterPro"/>
</dbReference>
<dbReference type="InterPro" id="IPR029063">
    <property type="entry name" value="SAM-dependent_MTases_sf"/>
</dbReference>
<dbReference type="Proteomes" id="UP000035036">
    <property type="component" value="Chromosome"/>
</dbReference>